<dbReference type="Proteomes" id="UP001054837">
    <property type="component" value="Unassembled WGS sequence"/>
</dbReference>
<feature type="region of interest" description="Disordered" evidence="1">
    <location>
        <begin position="32"/>
        <end position="75"/>
    </location>
</feature>
<feature type="region of interest" description="Disordered" evidence="1">
    <location>
        <begin position="117"/>
        <end position="175"/>
    </location>
</feature>
<comment type="caution">
    <text evidence="2">The sequence shown here is derived from an EMBL/GenBank/DDBJ whole genome shotgun (WGS) entry which is preliminary data.</text>
</comment>
<reference evidence="2 3" key="1">
    <citation type="submission" date="2021-06" db="EMBL/GenBank/DDBJ databases">
        <title>Caerostris darwini draft genome.</title>
        <authorList>
            <person name="Kono N."/>
            <person name="Arakawa K."/>
        </authorList>
    </citation>
    <scope>NUCLEOTIDE SEQUENCE [LARGE SCALE GENOMIC DNA]</scope>
</reference>
<evidence type="ECO:0000313" key="3">
    <source>
        <dbReference type="Proteomes" id="UP001054837"/>
    </source>
</evidence>
<keyword evidence="3" id="KW-1185">Reference proteome</keyword>
<protein>
    <submittedName>
        <fullName evidence="2">Uncharacterized protein</fullName>
    </submittedName>
</protein>
<name>A0AAV4SQ25_9ARAC</name>
<dbReference type="AlphaFoldDB" id="A0AAV4SQ25"/>
<evidence type="ECO:0000313" key="2">
    <source>
        <dbReference type="EMBL" id="GIY34532.1"/>
    </source>
</evidence>
<accession>A0AAV4SQ25</accession>
<feature type="compositionally biased region" description="Basic and acidic residues" evidence="1">
    <location>
        <begin position="61"/>
        <end position="74"/>
    </location>
</feature>
<feature type="compositionally biased region" description="Acidic residues" evidence="1">
    <location>
        <begin position="146"/>
        <end position="175"/>
    </location>
</feature>
<sequence length="175" mass="19734">MLFFYLICDENVPLNAPDLVEEVPLDAPHVDENARLNAPNPDENVPLNAPDLEENVPLNAPDRKRKDQEKERATKRIRLSTTLPVGKRKSEESRFERNFYENLRNVPWWTADQRRRVNAAGQSDGSAPGGIEPVPVPPPINQAGDGLEEDEAIGDVGELDEDDDEQDEQEINEEE</sequence>
<dbReference type="EMBL" id="BPLQ01008077">
    <property type="protein sequence ID" value="GIY34532.1"/>
    <property type="molecule type" value="Genomic_DNA"/>
</dbReference>
<organism evidence="2 3">
    <name type="scientific">Caerostris darwini</name>
    <dbReference type="NCBI Taxonomy" id="1538125"/>
    <lineage>
        <taxon>Eukaryota</taxon>
        <taxon>Metazoa</taxon>
        <taxon>Ecdysozoa</taxon>
        <taxon>Arthropoda</taxon>
        <taxon>Chelicerata</taxon>
        <taxon>Arachnida</taxon>
        <taxon>Araneae</taxon>
        <taxon>Araneomorphae</taxon>
        <taxon>Entelegynae</taxon>
        <taxon>Araneoidea</taxon>
        <taxon>Araneidae</taxon>
        <taxon>Caerostris</taxon>
    </lineage>
</organism>
<gene>
    <name evidence="2" type="ORF">CDAR_554371</name>
</gene>
<proteinExistence type="predicted"/>
<evidence type="ECO:0000256" key="1">
    <source>
        <dbReference type="SAM" id="MobiDB-lite"/>
    </source>
</evidence>